<name>W1PN59_AMBTC</name>
<dbReference type="HOGENOM" id="CLU_2429993_0_0_1"/>
<dbReference type="Proteomes" id="UP000017836">
    <property type="component" value="Unassembled WGS sequence"/>
</dbReference>
<dbReference type="AlphaFoldDB" id="W1PN59"/>
<dbReference type="EMBL" id="KI393051">
    <property type="protein sequence ID" value="ERN09146.1"/>
    <property type="molecule type" value="Genomic_DNA"/>
</dbReference>
<proteinExistence type="predicted"/>
<organism evidence="1 2">
    <name type="scientific">Amborella trichopoda</name>
    <dbReference type="NCBI Taxonomy" id="13333"/>
    <lineage>
        <taxon>Eukaryota</taxon>
        <taxon>Viridiplantae</taxon>
        <taxon>Streptophyta</taxon>
        <taxon>Embryophyta</taxon>
        <taxon>Tracheophyta</taxon>
        <taxon>Spermatophyta</taxon>
        <taxon>Magnoliopsida</taxon>
        <taxon>Amborellales</taxon>
        <taxon>Amborellaceae</taxon>
        <taxon>Amborella</taxon>
    </lineage>
</organism>
<keyword evidence="2" id="KW-1185">Reference proteome</keyword>
<sequence>MPSVMLPSADGGVQTTVLNSRHGVPTPHVECCFSSRSALHLLPFMRSVSPGDVTPKGNAKASPLSLQTALPHAVNDVTPYAHIDASIRAWR</sequence>
<dbReference type="Gramene" id="ERN09146">
    <property type="protein sequence ID" value="ERN09146"/>
    <property type="gene ID" value="AMTR_s00014p00200370"/>
</dbReference>
<gene>
    <name evidence="1" type="ORF">AMTR_s00014p00200370</name>
</gene>
<reference evidence="2" key="1">
    <citation type="journal article" date="2013" name="Science">
        <title>The Amborella genome and the evolution of flowering plants.</title>
        <authorList>
            <consortium name="Amborella Genome Project"/>
        </authorList>
    </citation>
    <scope>NUCLEOTIDE SEQUENCE [LARGE SCALE GENOMIC DNA]</scope>
</reference>
<evidence type="ECO:0000313" key="1">
    <source>
        <dbReference type="EMBL" id="ERN09146.1"/>
    </source>
</evidence>
<evidence type="ECO:0000313" key="2">
    <source>
        <dbReference type="Proteomes" id="UP000017836"/>
    </source>
</evidence>
<accession>W1PN59</accession>
<protein>
    <submittedName>
        <fullName evidence="1">Uncharacterized protein</fullName>
    </submittedName>
</protein>